<gene>
    <name evidence="2" type="ORF">SAMN02745123_02496</name>
</gene>
<evidence type="ECO:0000256" key="1">
    <source>
        <dbReference type="SAM" id="Phobius"/>
    </source>
</evidence>
<dbReference type="AlphaFoldDB" id="A0A1M6TXR6"/>
<sequence length="39" mass="4436">MLEAIREIAGVAFLAAIIIIPVIDGHKRRKGFSNWIFIR</sequence>
<evidence type="ECO:0000313" key="3">
    <source>
        <dbReference type="Proteomes" id="UP000183997"/>
    </source>
</evidence>
<accession>A0A1M6TXR6</accession>
<organism evidence="2 3">
    <name type="scientific">Desulforamulus aeronauticus DSM 10349</name>
    <dbReference type="NCBI Taxonomy" id="1121421"/>
    <lineage>
        <taxon>Bacteria</taxon>
        <taxon>Bacillati</taxon>
        <taxon>Bacillota</taxon>
        <taxon>Clostridia</taxon>
        <taxon>Eubacteriales</taxon>
        <taxon>Peptococcaceae</taxon>
        <taxon>Desulforamulus</taxon>
    </lineage>
</organism>
<dbReference type="STRING" id="1121421.SAMN02745123_02496"/>
<dbReference type="EMBL" id="FRAR01000018">
    <property type="protein sequence ID" value="SHK61729.1"/>
    <property type="molecule type" value="Genomic_DNA"/>
</dbReference>
<keyword evidence="1" id="KW-0472">Membrane</keyword>
<feature type="transmembrane region" description="Helical" evidence="1">
    <location>
        <begin position="6"/>
        <end position="23"/>
    </location>
</feature>
<proteinExistence type="predicted"/>
<keyword evidence="1" id="KW-0812">Transmembrane</keyword>
<keyword evidence="3" id="KW-1185">Reference proteome</keyword>
<name>A0A1M6TXR6_9FIRM</name>
<evidence type="ECO:0000313" key="2">
    <source>
        <dbReference type="EMBL" id="SHK61729.1"/>
    </source>
</evidence>
<keyword evidence="1" id="KW-1133">Transmembrane helix</keyword>
<dbReference type="Proteomes" id="UP000183997">
    <property type="component" value="Unassembled WGS sequence"/>
</dbReference>
<reference evidence="3" key="1">
    <citation type="submission" date="2016-11" db="EMBL/GenBank/DDBJ databases">
        <authorList>
            <person name="Varghese N."/>
            <person name="Submissions S."/>
        </authorList>
    </citation>
    <scope>NUCLEOTIDE SEQUENCE [LARGE SCALE GENOMIC DNA]</scope>
    <source>
        <strain evidence="3">DSM 10349</strain>
    </source>
</reference>
<protein>
    <submittedName>
        <fullName evidence="2">Uncharacterized protein</fullName>
    </submittedName>
</protein>